<dbReference type="GO" id="GO:0009146">
    <property type="term" value="P:purine nucleoside triphosphate catabolic process"/>
    <property type="evidence" value="ECO:0007669"/>
    <property type="project" value="UniProtKB-UniRule"/>
</dbReference>
<comment type="caution">
    <text evidence="12">The sequence shown here is derived from an EMBL/GenBank/DDBJ whole genome shotgun (WGS) entry which is preliminary data.</text>
</comment>
<evidence type="ECO:0000256" key="4">
    <source>
        <dbReference type="ARBA" id="ARBA00022741"/>
    </source>
</evidence>
<feature type="binding site" evidence="10">
    <location>
        <begin position="7"/>
        <end position="12"/>
    </location>
    <ligand>
        <name>substrate</name>
    </ligand>
</feature>
<accession>A0A1F5SN24</accession>
<proteinExistence type="inferred from homology"/>
<keyword evidence="5 10" id="KW-0378">Hydrolase</keyword>
<dbReference type="GO" id="GO:0000166">
    <property type="term" value="F:nucleotide binding"/>
    <property type="evidence" value="ECO:0007669"/>
    <property type="project" value="UniProtKB-KW"/>
</dbReference>
<evidence type="ECO:0000256" key="11">
    <source>
        <dbReference type="RuleBase" id="RU003781"/>
    </source>
</evidence>
<evidence type="ECO:0000313" key="13">
    <source>
        <dbReference type="Proteomes" id="UP000178367"/>
    </source>
</evidence>
<dbReference type="GO" id="GO:0046872">
    <property type="term" value="F:metal ion binding"/>
    <property type="evidence" value="ECO:0007669"/>
    <property type="project" value="UniProtKB-KW"/>
</dbReference>
<dbReference type="InterPro" id="IPR020922">
    <property type="entry name" value="dITP/XTP_pyrophosphatase"/>
</dbReference>
<dbReference type="GO" id="GO:0036222">
    <property type="term" value="F:XTP diphosphatase activity"/>
    <property type="evidence" value="ECO:0007669"/>
    <property type="project" value="UniProtKB-UniRule"/>
</dbReference>
<dbReference type="Proteomes" id="UP000178367">
    <property type="component" value="Unassembled WGS sequence"/>
</dbReference>
<dbReference type="GO" id="GO:0017111">
    <property type="term" value="F:ribonucleoside triphosphate phosphatase activity"/>
    <property type="evidence" value="ECO:0007669"/>
    <property type="project" value="InterPro"/>
</dbReference>
<evidence type="ECO:0000256" key="6">
    <source>
        <dbReference type="ARBA" id="ARBA00022842"/>
    </source>
</evidence>
<evidence type="ECO:0000313" key="12">
    <source>
        <dbReference type="EMBL" id="OGF28090.1"/>
    </source>
</evidence>
<evidence type="ECO:0000256" key="1">
    <source>
        <dbReference type="ARBA" id="ARBA00008023"/>
    </source>
</evidence>
<comment type="catalytic activity">
    <reaction evidence="8 10">
        <text>dITP + H2O = dIMP + diphosphate + H(+)</text>
        <dbReference type="Rhea" id="RHEA:28342"/>
        <dbReference type="ChEBI" id="CHEBI:15377"/>
        <dbReference type="ChEBI" id="CHEBI:15378"/>
        <dbReference type="ChEBI" id="CHEBI:33019"/>
        <dbReference type="ChEBI" id="CHEBI:61194"/>
        <dbReference type="ChEBI" id="CHEBI:61382"/>
        <dbReference type="EC" id="3.6.1.66"/>
    </reaction>
</comment>
<dbReference type="InterPro" id="IPR002637">
    <property type="entry name" value="RdgB/HAM1"/>
</dbReference>
<evidence type="ECO:0000256" key="10">
    <source>
        <dbReference type="HAMAP-Rule" id="MF_01405"/>
    </source>
</evidence>
<protein>
    <recommendedName>
        <fullName evidence="10">dITP/XTP pyrophosphatase</fullName>
        <ecNumber evidence="10">3.6.1.66</ecNumber>
    </recommendedName>
    <alternativeName>
        <fullName evidence="10">Non-canonical purine NTP pyrophosphatase</fullName>
    </alternativeName>
    <alternativeName>
        <fullName evidence="10">Non-standard purine NTP pyrophosphatase</fullName>
    </alternativeName>
    <alternativeName>
        <fullName evidence="10">Nucleoside-triphosphate diphosphatase</fullName>
    </alternativeName>
    <alternativeName>
        <fullName evidence="10">Nucleoside-triphosphate pyrophosphatase</fullName>
        <shortName evidence="10">NTPase</shortName>
    </alternativeName>
</protein>
<dbReference type="EMBL" id="MFGB01000004">
    <property type="protein sequence ID" value="OGF28090.1"/>
    <property type="molecule type" value="Genomic_DNA"/>
</dbReference>
<feature type="binding site" evidence="10">
    <location>
        <position position="38"/>
    </location>
    <ligand>
        <name>Mg(2+)</name>
        <dbReference type="ChEBI" id="CHEBI:18420"/>
    </ligand>
</feature>
<evidence type="ECO:0000256" key="2">
    <source>
        <dbReference type="ARBA" id="ARBA00011738"/>
    </source>
</evidence>
<keyword evidence="6 10" id="KW-0460">Magnesium</keyword>
<name>A0A1F5SN24_9BACT</name>
<feature type="binding site" evidence="10">
    <location>
        <position position="171"/>
    </location>
    <ligand>
        <name>substrate</name>
    </ligand>
</feature>
<dbReference type="FunFam" id="3.90.950.10:FF:000001">
    <property type="entry name" value="dITP/XTP pyrophosphatase"/>
    <property type="match status" value="1"/>
</dbReference>
<keyword evidence="7 10" id="KW-0546">Nucleotide metabolism</keyword>
<reference evidence="12 13" key="1">
    <citation type="journal article" date="2016" name="Nat. Commun.">
        <title>Thousands of microbial genomes shed light on interconnected biogeochemical processes in an aquifer system.</title>
        <authorList>
            <person name="Anantharaman K."/>
            <person name="Brown C.T."/>
            <person name="Hug L.A."/>
            <person name="Sharon I."/>
            <person name="Castelle C.J."/>
            <person name="Probst A.J."/>
            <person name="Thomas B.C."/>
            <person name="Singh A."/>
            <person name="Wilkins M.J."/>
            <person name="Karaoz U."/>
            <person name="Brodie E.L."/>
            <person name="Williams K.H."/>
            <person name="Hubbard S.S."/>
            <person name="Banfield J.F."/>
        </authorList>
    </citation>
    <scope>NUCLEOTIDE SEQUENCE [LARGE SCALE GENOMIC DNA]</scope>
</reference>
<keyword evidence="4 10" id="KW-0547">Nucleotide-binding</keyword>
<dbReference type="PANTHER" id="PTHR11067:SF9">
    <property type="entry name" value="INOSINE TRIPHOSPHATE PYROPHOSPHATASE"/>
    <property type="match status" value="1"/>
</dbReference>
<dbReference type="Gene3D" id="3.90.950.10">
    <property type="match status" value="1"/>
</dbReference>
<feature type="binding site" evidence="10">
    <location>
        <begin position="176"/>
        <end position="177"/>
    </location>
    <ligand>
        <name>substrate</name>
    </ligand>
</feature>
<comment type="cofactor">
    <cofactor evidence="10">
        <name>Mg(2+)</name>
        <dbReference type="ChEBI" id="CHEBI:18420"/>
    </cofactor>
    <text evidence="10">Binds 1 Mg(2+) ion per subunit.</text>
</comment>
<evidence type="ECO:0000256" key="7">
    <source>
        <dbReference type="ARBA" id="ARBA00023080"/>
    </source>
</evidence>
<dbReference type="Pfam" id="PF01725">
    <property type="entry name" value="Ham1p_like"/>
    <property type="match status" value="1"/>
</dbReference>
<dbReference type="HAMAP" id="MF_01405">
    <property type="entry name" value="Non_canon_purine_NTPase"/>
    <property type="match status" value="1"/>
</dbReference>
<evidence type="ECO:0000256" key="3">
    <source>
        <dbReference type="ARBA" id="ARBA00022723"/>
    </source>
</evidence>
<dbReference type="AlphaFoldDB" id="A0A1F5SN24"/>
<dbReference type="CDD" id="cd00515">
    <property type="entry name" value="HAM1"/>
    <property type="match status" value="1"/>
</dbReference>
<comment type="caution">
    <text evidence="10">Lacks conserved residue(s) required for the propagation of feature annotation.</text>
</comment>
<dbReference type="InterPro" id="IPR029001">
    <property type="entry name" value="ITPase-like_fam"/>
</dbReference>
<gene>
    <name evidence="12" type="ORF">A2227_05895</name>
</gene>
<dbReference type="STRING" id="1797994.A2227_05895"/>
<evidence type="ECO:0000256" key="9">
    <source>
        <dbReference type="ARBA" id="ARBA00052017"/>
    </source>
</evidence>
<evidence type="ECO:0000256" key="8">
    <source>
        <dbReference type="ARBA" id="ARBA00051875"/>
    </source>
</evidence>
<feature type="binding site" evidence="10">
    <location>
        <position position="67"/>
    </location>
    <ligand>
        <name>Mg(2+)</name>
        <dbReference type="ChEBI" id="CHEBI:18420"/>
    </ligand>
</feature>
<comment type="catalytic activity">
    <reaction evidence="10">
        <text>ITP + H2O = IMP + diphosphate + H(+)</text>
        <dbReference type="Rhea" id="RHEA:29399"/>
        <dbReference type="ChEBI" id="CHEBI:15377"/>
        <dbReference type="ChEBI" id="CHEBI:15378"/>
        <dbReference type="ChEBI" id="CHEBI:33019"/>
        <dbReference type="ChEBI" id="CHEBI:58053"/>
        <dbReference type="ChEBI" id="CHEBI:61402"/>
        <dbReference type="EC" id="3.6.1.66"/>
    </reaction>
</comment>
<dbReference type="GO" id="GO:0005829">
    <property type="term" value="C:cytosol"/>
    <property type="evidence" value="ECO:0007669"/>
    <property type="project" value="TreeGrafter"/>
</dbReference>
<comment type="catalytic activity">
    <reaction evidence="9 10">
        <text>XTP + H2O = XMP + diphosphate + H(+)</text>
        <dbReference type="Rhea" id="RHEA:28610"/>
        <dbReference type="ChEBI" id="CHEBI:15377"/>
        <dbReference type="ChEBI" id="CHEBI:15378"/>
        <dbReference type="ChEBI" id="CHEBI:33019"/>
        <dbReference type="ChEBI" id="CHEBI:57464"/>
        <dbReference type="ChEBI" id="CHEBI:61314"/>
        <dbReference type="EC" id="3.6.1.66"/>
    </reaction>
</comment>
<feature type="binding site" evidence="10">
    <location>
        <position position="68"/>
    </location>
    <ligand>
        <name>substrate</name>
    </ligand>
</feature>
<comment type="subunit">
    <text evidence="2 10">Homodimer.</text>
</comment>
<organism evidence="12 13">
    <name type="scientific">Candidatus Falkowbacteria bacterium RIFOXYA2_FULL_47_19</name>
    <dbReference type="NCBI Taxonomy" id="1797994"/>
    <lineage>
        <taxon>Bacteria</taxon>
        <taxon>Candidatus Falkowiibacteriota</taxon>
    </lineage>
</organism>
<dbReference type="PANTHER" id="PTHR11067">
    <property type="entry name" value="INOSINE TRIPHOSPHATE PYROPHOSPHATASE/HAM1 PROTEIN"/>
    <property type="match status" value="1"/>
</dbReference>
<dbReference type="SUPFAM" id="SSF52972">
    <property type="entry name" value="ITPase-like"/>
    <property type="match status" value="1"/>
</dbReference>
<dbReference type="GO" id="GO:0009117">
    <property type="term" value="P:nucleotide metabolic process"/>
    <property type="evidence" value="ECO:0007669"/>
    <property type="project" value="UniProtKB-KW"/>
</dbReference>
<evidence type="ECO:0000256" key="5">
    <source>
        <dbReference type="ARBA" id="ARBA00022801"/>
    </source>
</evidence>
<dbReference type="NCBIfam" id="TIGR00042">
    <property type="entry name" value="RdgB/HAM1 family non-canonical purine NTP pyrophosphatase"/>
    <property type="match status" value="1"/>
</dbReference>
<dbReference type="EC" id="3.6.1.66" evidence="10"/>
<keyword evidence="3 10" id="KW-0479">Metal-binding</keyword>
<comment type="function">
    <text evidence="10">Pyrophosphatase that catalyzes the hydrolysis of nucleoside triphosphates to their monophosphate derivatives, with a high preference for the non-canonical purine nucleotides XTP (xanthosine triphosphate), dITP (deoxyinosine triphosphate) and ITP. Seems to function as a house-cleaning enzyme that removes non-canonical purine nucleotides from the nucleotide pool, thus preventing their incorporation into DNA/RNA and avoiding chromosomal lesions.</text>
</comment>
<dbReference type="GO" id="GO:0036220">
    <property type="term" value="F:ITP diphosphatase activity"/>
    <property type="evidence" value="ECO:0007669"/>
    <property type="project" value="UniProtKB-UniRule"/>
</dbReference>
<feature type="active site" description="Proton acceptor" evidence="10">
    <location>
        <position position="67"/>
    </location>
</feature>
<sequence>MRIIFATQNPGKLVEMKKMLAGFDVLSAAEAGVLEDVEEDGETFSANALKKARFVAAKTGEWAVADDSGLCIDALRGEPGVYTARWAHGRDLVEYTLECMKNILEGRRGAHFESAVAIVSPAGLEKIFTGVIRGELALAPRGQALPKLPYDVIFIPEGYKKTFAEMSEDEKNSLSHRGRAFRLMRAYLEKISDQKKLA</sequence>
<comment type="similarity">
    <text evidence="1 10 11">Belongs to the HAM1 NTPase family.</text>
</comment>
<dbReference type="GO" id="GO:0035870">
    <property type="term" value="F:dITP diphosphatase activity"/>
    <property type="evidence" value="ECO:0007669"/>
    <property type="project" value="UniProtKB-UniRule"/>
</dbReference>